<dbReference type="RefSeq" id="XP_018035168.1">
    <property type="nucleotide sequence ID" value="XM_018180255.1"/>
</dbReference>
<dbReference type="Proteomes" id="UP000077069">
    <property type="component" value="Unassembled WGS sequence"/>
</dbReference>
<reference evidence="2 3" key="1">
    <citation type="submission" date="2016-05" db="EMBL/GenBank/DDBJ databases">
        <title>Comparative analysis of secretome profiles of manganese(II)-oxidizing ascomycete fungi.</title>
        <authorList>
            <consortium name="DOE Joint Genome Institute"/>
            <person name="Zeiner C.A."/>
            <person name="Purvine S.O."/>
            <person name="Zink E.M."/>
            <person name="Wu S."/>
            <person name="Pasa-Tolic L."/>
            <person name="Chaput D.L."/>
            <person name="Haridas S."/>
            <person name="Grigoriev I.V."/>
            <person name="Santelli C.M."/>
            <person name="Hansel C.M."/>
        </authorList>
    </citation>
    <scope>NUCLEOTIDE SEQUENCE [LARGE SCALE GENOMIC DNA]</scope>
    <source>
        <strain evidence="2 3">AP3s5-JAC2a</strain>
    </source>
</reference>
<evidence type="ECO:0000313" key="2">
    <source>
        <dbReference type="EMBL" id="OAG04803.1"/>
    </source>
</evidence>
<feature type="region of interest" description="Disordered" evidence="1">
    <location>
        <begin position="38"/>
        <end position="64"/>
    </location>
</feature>
<dbReference type="GeneID" id="28763741"/>
<proteinExistence type="predicted"/>
<evidence type="ECO:0000313" key="3">
    <source>
        <dbReference type="Proteomes" id="UP000077069"/>
    </source>
</evidence>
<protein>
    <submittedName>
        <fullName evidence="2">Uncharacterized protein</fullName>
    </submittedName>
</protein>
<dbReference type="InParanoid" id="A0A177CAV6"/>
<sequence>MGAPGPVAAPPSRFIAQLTACPHGQHLLPDYAHAAQKSRTTTLARSPSEARCRRREGKGSRICPPVTTAMSRWLTYPAEPPTRRLVPPVRARRLHWLTRHDVPQLPQIVTAARSAAASLPRPPLFSVRV</sequence>
<keyword evidence="3" id="KW-1185">Reference proteome</keyword>
<gene>
    <name evidence="2" type="ORF">CC84DRAFT_1176966</name>
</gene>
<name>A0A177CAV6_9PLEO</name>
<dbReference type="AlphaFoldDB" id="A0A177CAV6"/>
<dbReference type="EMBL" id="KV441553">
    <property type="protein sequence ID" value="OAG04803.1"/>
    <property type="molecule type" value="Genomic_DNA"/>
</dbReference>
<accession>A0A177CAV6</accession>
<evidence type="ECO:0000256" key="1">
    <source>
        <dbReference type="SAM" id="MobiDB-lite"/>
    </source>
</evidence>
<organism evidence="2 3">
    <name type="scientific">Paraphaeosphaeria sporulosa</name>
    <dbReference type="NCBI Taxonomy" id="1460663"/>
    <lineage>
        <taxon>Eukaryota</taxon>
        <taxon>Fungi</taxon>
        <taxon>Dikarya</taxon>
        <taxon>Ascomycota</taxon>
        <taxon>Pezizomycotina</taxon>
        <taxon>Dothideomycetes</taxon>
        <taxon>Pleosporomycetidae</taxon>
        <taxon>Pleosporales</taxon>
        <taxon>Massarineae</taxon>
        <taxon>Didymosphaeriaceae</taxon>
        <taxon>Paraphaeosphaeria</taxon>
    </lineage>
</organism>